<comment type="subcellular location">
    <subcellularLocation>
        <location evidence="1">Cytoplasm</location>
    </subcellularLocation>
</comment>
<sequence>MSDQNPFDVLGNDVEDANVVAPLPPKELVKKNTSSKKADVPPPSADPSRANKNRPKPSGNEGAFRDKSNGRRVNKGKDAPESTAAKTSHAARRATDRQNRSGKVDTEKRVRQGWGDDRAELAAEAEGEADAQAELKDDQSAEKTSVSNKKSLQDYLNEQANNELNKAPITKKNVENLEAELLVKREEVYAEPTKVKAVKNKQQKSKQYLDFDATFADSKPKPRSFENKAPRRGGKPKNTRGAPKAADKKPVVNAENFPSLA</sequence>
<dbReference type="InterPro" id="IPR019084">
    <property type="entry name" value="STM1-like_N"/>
</dbReference>
<keyword evidence="2" id="KW-0963">Cytoplasm</keyword>
<feature type="compositionally biased region" description="Basic and acidic residues" evidence="3">
    <location>
        <begin position="93"/>
        <end position="121"/>
    </location>
</feature>
<dbReference type="EMBL" id="LT598468">
    <property type="protein sequence ID" value="SCV04640.1"/>
    <property type="molecule type" value="Genomic_DNA"/>
</dbReference>
<dbReference type="STRING" id="1230905.A0A1G4KJA5"/>
<gene>
    <name evidence="5" type="ORF">LAMI_0H17744G</name>
</gene>
<keyword evidence="6" id="KW-1185">Reference proteome</keyword>
<feature type="domain" description="Hyaluronan/mRNA-binding protein" evidence="4">
    <location>
        <begin position="91"/>
        <end position="175"/>
    </location>
</feature>
<feature type="region of interest" description="Disordered" evidence="3">
    <location>
        <begin position="1"/>
        <end position="167"/>
    </location>
</feature>
<evidence type="ECO:0000256" key="3">
    <source>
        <dbReference type="SAM" id="MobiDB-lite"/>
    </source>
</evidence>
<evidence type="ECO:0000259" key="4">
    <source>
        <dbReference type="SMART" id="SM01233"/>
    </source>
</evidence>
<protein>
    <submittedName>
        <fullName evidence="5">LAMI_0H17744g1_1</fullName>
    </submittedName>
</protein>
<evidence type="ECO:0000256" key="1">
    <source>
        <dbReference type="ARBA" id="ARBA00004496"/>
    </source>
</evidence>
<reference evidence="6" key="1">
    <citation type="submission" date="2016-03" db="EMBL/GenBank/DDBJ databases">
        <authorList>
            <person name="Devillers H."/>
        </authorList>
    </citation>
    <scope>NUCLEOTIDE SEQUENCE [LARGE SCALE GENOMIC DNA]</scope>
</reference>
<evidence type="ECO:0000313" key="6">
    <source>
        <dbReference type="Proteomes" id="UP000191024"/>
    </source>
</evidence>
<feature type="compositionally biased region" description="Basic and acidic residues" evidence="3">
    <location>
        <begin position="63"/>
        <end position="80"/>
    </location>
</feature>
<dbReference type="OrthoDB" id="5426471at2759"/>
<dbReference type="InterPro" id="IPR006861">
    <property type="entry name" value="HABP4_PAIRBP1-bd"/>
</dbReference>
<dbReference type="SMART" id="SM01233">
    <property type="entry name" value="HABP4_PAI-RBP1"/>
    <property type="match status" value="1"/>
</dbReference>
<dbReference type="Pfam" id="PF09598">
    <property type="entry name" value="Stm1_N"/>
    <property type="match status" value="1"/>
</dbReference>
<feature type="compositionally biased region" description="Basic and acidic residues" evidence="3">
    <location>
        <begin position="218"/>
        <end position="229"/>
    </location>
</feature>
<name>A0A1G4KJA5_9SACH</name>
<dbReference type="AlphaFoldDB" id="A0A1G4KJA5"/>
<accession>A0A1G4KJA5</accession>
<evidence type="ECO:0000256" key="2">
    <source>
        <dbReference type="ARBA" id="ARBA00022490"/>
    </source>
</evidence>
<dbReference type="Gene3D" id="6.10.140.1040">
    <property type="match status" value="1"/>
</dbReference>
<feature type="compositionally biased region" description="Polar residues" evidence="3">
    <location>
        <begin position="142"/>
        <end position="164"/>
    </location>
</feature>
<evidence type="ECO:0000313" key="5">
    <source>
        <dbReference type="EMBL" id="SCV04640.1"/>
    </source>
</evidence>
<feature type="region of interest" description="Disordered" evidence="3">
    <location>
        <begin position="212"/>
        <end position="261"/>
    </location>
</feature>
<dbReference type="Proteomes" id="UP000191024">
    <property type="component" value="Chromosome H"/>
</dbReference>
<organism evidence="5 6">
    <name type="scientific">Lachancea mirantina</name>
    <dbReference type="NCBI Taxonomy" id="1230905"/>
    <lineage>
        <taxon>Eukaryota</taxon>
        <taxon>Fungi</taxon>
        <taxon>Dikarya</taxon>
        <taxon>Ascomycota</taxon>
        <taxon>Saccharomycotina</taxon>
        <taxon>Saccharomycetes</taxon>
        <taxon>Saccharomycetales</taxon>
        <taxon>Saccharomycetaceae</taxon>
        <taxon>Lachancea</taxon>
    </lineage>
</organism>
<dbReference type="GO" id="GO:0005737">
    <property type="term" value="C:cytoplasm"/>
    <property type="evidence" value="ECO:0007669"/>
    <property type="project" value="UniProtKB-SubCell"/>
</dbReference>
<dbReference type="GO" id="GO:0003676">
    <property type="term" value="F:nucleic acid binding"/>
    <property type="evidence" value="ECO:0007669"/>
    <property type="project" value="UniProtKB-ARBA"/>
</dbReference>
<proteinExistence type="predicted"/>